<dbReference type="NCBIfam" id="TIGR03150">
    <property type="entry name" value="fabF"/>
    <property type="match status" value="1"/>
</dbReference>
<keyword evidence="9 11" id="KW-0275">Fatty acid biosynthesis</keyword>
<dbReference type="GO" id="GO:0006633">
    <property type="term" value="P:fatty acid biosynthetic process"/>
    <property type="evidence" value="ECO:0007669"/>
    <property type="project" value="UniProtKB-UniRule"/>
</dbReference>
<proteinExistence type="inferred from homology"/>
<keyword evidence="5 11" id="KW-0444">Lipid biosynthesis</keyword>
<dbReference type="PROSITE" id="PS00606">
    <property type="entry name" value="KS3_1"/>
    <property type="match status" value="1"/>
</dbReference>
<keyword evidence="6 11" id="KW-0808">Transferase</keyword>
<evidence type="ECO:0000259" key="14">
    <source>
        <dbReference type="PROSITE" id="PS52004"/>
    </source>
</evidence>
<comment type="function">
    <text evidence="11">Involved in the type II fatty acid elongation cycle. Catalyzes the elongation of a wide range of acyl-ACP by the addition of two carbons from malonyl-ACP to an acyl acceptor. Can efficiently catalyze the conversion of palmitoleoyl-ACP (cis-hexadec-9-enoyl-ACP) to cis-vaccenoyl-ACP (cis-octadec-11-enoyl-ACP), an essential step in the thermal regulation of fatty acid composition.</text>
</comment>
<sequence>MTARRVVVTGLGALTPLGNSVDALWSALVNGKSGISLIESFDTESFSVKICGAVKGLDSSEYLNPKEARKLDPFIQYGLIAAIQAVQDAGIADLSDEEKLNVGVAIGSGIGGIGTIEASCNILASSGPRKVSPFFVPGAVINMVSGNLAMRYGFKGPNIAMATACTTGTHSIGYGARTIAYGDADVMLAGGSEVATTPVGIAAFASARALSRRNDDPEGASRPWDRGRDGFVLGDGAGVVVLEEYEHARKRGANIYGELVGFGMSDDAFHVTAPPENGEGARLSMARAIQDANIALEDIHYINAHGTSTPAGDIAECNAIKRLLGSELAATVNVSSTKSMTGHLIGAAGAVEAIASLLAMKHNVVPPTLNLEDPDEGCDLNFTPNVAQERQVDVALSNSFGFGGTNGTLIFRRI</sequence>
<evidence type="ECO:0000313" key="15">
    <source>
        <dbReference type="EMBL" id="ARU56293.1"/>
    </source>
</evidence>
<evidence type="ECO:0000256" key="6">
    <source>
        <dbReference type="ARBA" id="ARBA00022679"/>
    </source>
</evidence>
<dbReference type="InterPro" id="IPR020841">
    <property type="entry name" value="PKS_Beta-ketoAc_synthase_dom"/>
</dbReference>
<accession>A0A1Y0IA75</accession>
<keyword evidence="8" id="KW-0443">Lipid metabolism</keyword>
<dbReference type="PANTHER" id="PTHR11712">
    <property type="entry name" value="POLYKETIDE SYNTHASE-RELATED"/>
    <property type="match status" value="1"/>
</dbReference>
<dbReference type="NCBIfam" id="NF005589">
    <property type="entry name" value="PRK07314.1"/>
    <property type="match status" value="1"/>
</dbReference>
<feature type="active site" description="For beta-ketoacyl synthase activity" evidence="12">
    <location>
        <position position="165"/>
    </location>
</feature>
<evidence type="ECO:0000256" key="13">
    <source>
        <dbReference type="RuleBase" id="RU003694"/>
    </source>
</evidence>
<dbReference type="EC" id="2.3.1.179" evidence="3 11"/>
<dbReference type="InterPro" id="IPR014030">
    <property type="entry name" value="Ketoacyl_synth_N"/>
</dbReference>
<comment type="pathway">
    <text evidence="1 11">Lipid metabolism; fatty acid biosynthesis.</text>
</comment>
<evidence type="ECO:0000256" key="5">
    <source>
        <dbReference type="ARBA" id="ARBA00022516"/>
    </source>
</evidence>
<evidence type="ECO:0000256" key="12">
    <source>
        <dbReference type="PIRSR" id="PIRSR000447-1"/>
    </source>
</evidence>
<dbReference type="PANTHER" id="PTHR11712:SF336">
    <property type="entry name" value="3-OXOACYL-[ACYL-CARRIER-PROTEIN] SYNTHASE, MITOCHONDRIAL"/>
    <property type="match status" value="1"/>
</dbReference>
<evidence type="ECO:0000256" key="1">
    <source>
        <dbReference type="ARBA" id="ARBA00005194"/>
    </source>
</evidence>
<evidence type="ECO:0000256" key="11">
    <source>
        <dbReference type="PIRNR" id="PIRNR000447"/>
    </source>
</evidence>
<evidence type="ECO:0000256" key="8">
    <source>
        <dbReference type="ARBA" id="ARBA00023098"/>
    </source>
</evidence>
<dbReference type="FunFam" id="3.40.47.10:FF:000009">
    <property type="entry name" value="3-oxoacyl-[acyl-carrier-protein] synthase 2"/>
    <property type="match status" value="1"/>
</dbReference>
<reference evidence="15 16" key="1">
    <citation type="submission" date="2017-05" db="EMBL/GenBank/DDBJ databases">
        <title>Genomic insights into alkan degradation activity of Oleiphilus messinensis.</title>
        <authorList>
            <person name="Kozyavkin S.A."/>
            <person name="Slesarev A.I."/>
            <person name="Golyshin P.N."/>
            <person name="Korzhenkov A."/>
            <person name="Golyshina O.N."/>
            <person name="Toshchakov S.V."/>
        </authorList>
    </citation>
    <scope>NUCLEOTIDE SEQUENCE [LARGE SCALE GENOMIC DNA]</scope>
    <source>
        <strain evidence="15 16">ME102</strain>
    </source>
</reference>
<dbReference type="EMBL" id="CP021425">
    <property type="protein sequence ID" value="ARU56293.1"/>
    <property type="molecule type" value="Genomic_DNA"/>
</dbReference>
<dbReference type="KEGG" id="ome:OLMES_2226"/>
<dbReference type="InterPro" id="IPR016039">
    <property type="entry name" value="Thiolase-like"/>
</dbReference>
<dbReference type="OrthoDB" id="9808669at2"/>
<dbReference type="InterPro" id="IPR000794">
    <property type="entry name" value="Beta-ketoacyl_synthase"/>
</dbReference>
<dbReference type="RefSeq" id="WP_087461299.1">
    <property type="nucleotide sequence ID" value="NZ_CP021425.1"/>
</dbReference>
<dbReference type="SUPFAM" id="SSF53901">
    <property type="entry name" value="Thiolase-like"/>
    <property type="match status" value="2"/>
</dbReference>
<dbReference type="GO" id="GO:0005829">
    <property type="term" value="C:cytosol"/>
    <property type="evidence" value="ECO:0007669"/>
    <property type="project" value="TreeGrafter"/>
</dbReference>
<keyword evidence="7" id="KW-0276">Fatty acid metabolism</keyword>
<evidence type="ECO:0000313" key="16">
    <source>
        <dbReference type="Proteomes" id="UP000196027"/>
    </source>
</evidence>
<keyword evidence="16" id="KW-1185">Reference proteome</keyword>
<dbReference type="InterPro" id="IPR017568">
    <property type="entry name" value="3-oxoacyl-ACP_synth-2"/>
</dbReference>
<name>A0A1Y0IA75_9GAMM</name>
<dbReference type="PIRSF" id="PIRSF000447">
    <property type="entry name" value="KAS_II"/>
    <property type="match status" value="1"/>
</dbReference>
<dbReference type="InterPro" id="IPR018201">
    <property type="entry name" value="Ketoacyl_synth_AS"/>
</dbReference>
<evidence type="ECO:0000256" key="2">
    <source>
        <dbReference type="ARBA" id="ARBA00008467"/>
    </source>
</evidence>
<comment type="similarity">
    <text evidence="2 11 13">Belongs to the thiolase-like superfamily. Beta-ketoacyl-ACP synthases family.</text>
</comment>
<evidence type="ECO:0000256" key="3">
    <source>
        <dbReference type="ARBA" id="ARBA00012356"/>
    </source>
</evidence>
<comment type="catalytic activity">
    <reaction evidence="11">
        <text>a fatty acyl-[ACP] + malonyl-[ACP] + H(+) = a 3-oxoacyl-[ACP] + holo-[ACP] + CO2</text>
        <dbReference type="Rhea" id="RHEA:22836"/>
        <dbReference type="Rhea" id="RHEA-COMP:9623"/>
        <dbReference type="Rhea" id="RHEA-COMP:9685"/>
        <dbReference type="Rhea" id="RHEA-COMP:9916"/>
        <dbReference type="Rhea" id="RHEA-COMP:14125"/>
        <dbReference type="ChEBI" id="CHEBI:15378"/>
        <dbReference type="ChEBI" id="CHEBI:16526"/>
        <dbReference type="ChEBI" id="CHEBI:64479"/>
        <dbReference type="ChEBI" id="CHEBI:78449"/>
        <dbReference type="ChEBI" id="CHEBI:78776"/>
        <dbReference type="ChEBI" id="CHEBI:138651"/>
    </reaction>
</comment>
<dbReference type="Pfam" id="PF00109">
    <property type="entry name" value="ketoacyl-synt"/>
    <property type="match status" value="1"/>
</dbReference>
<dbReference type="Gene3D" id="3.40.47.10">
    <property type="match status" value="1"/>
</dbReference>
<protein>
    <recommendedName>
        <fullName evidence="4 11">3-oxoacyl-[acyl-carrier-protein] synthase 2</fullName>
        <ecNumber evidence="3 11">2.3.1.179</ecNumber>
    </recommendedName>
</protein>
<organism evidence="15 16">
    <name type="scientific">Oleiphilus messinensis</name>
    <dbReference type="NCBI Taxonomy" id="141451"/>
    <lineage>
        <taxon>Bacteria</taxon>
        <taxon>Pseudomonadati</taxon>
        <taxon>Pseudomonadota</taxon>
        <taxon>Gammaproteobacteria</taxon>
        <taxon>Oceanospirillales</taxon>
        <taxon>Oleiphilaceae</taxon>
        <taxon>Oleiphilus</taxon>
    </lineage>
</organism>
<dbReference type="Pfam" id="PF02801">
    <property type="entry name" value="Ketoacyl-synt_C"/>
    <property type="match status" value="1"/>
</dbReference>
<gene>
    <name evidence="15" type="ORF">OLMES_2226</name>
</gene>
<evidence type="ECO:0000256" key="7">
    <source>
        <dbReference type="ARBA" id="ARBA00022832"/>
    </source>
</evidence>
<dbReference type="AlphaFoldDB" id="A0A1Y0IA75"/>
<evidence type="ECO:0000256" key="4">
    <source>
        <dbReference type="ARBA" id="ARBA00014657"/>
    </source>
</evidence>
<comment type="catalytic activity">
    <reaction evidence="11">
        <text>(9Z)-hexadecenoyl-[ACP] + malonyl-[ACP] + H(+) = 3-oxo-(11Z)-octadecenoyl-[ACP] + holo-[ACP] + CO2</text>
        <dbReference type="Rhea" id="RHEA:55040"/>
        <dbReference type="Rhea" id="RHEA-COMP:9623"/>
        <dbReference type="Rhea" id="RHEA-COMP:9685"/>
        <dbReference type="Rhea" id="RHEA-COMP:10800"/>
        <dbReference type="Rhea" id="RHEA-COMP:14074"/>
        <dbReference type="ChEBI" id="CHEBI:15378"/>
        <dbReference type="ChEBI" id="CHEBI:16526"/>
        <dbReference type="ChEBI" id="CHEBI:64479"/>
        <dbReference type="ChEBI" id="CHEBI:78449"/>
        <dbReference type="ChEBI" id="CHEBI:83989"/>
        <dbReference type="ChEBI" id="CHEBI:138538"/>
        <dbReference type="EC" id="2.3.1.179"/>
    </reaction>
</comment>
<dbReference type="PROSITE" id="PS52004">
    <property type="entry name" value="KS3_2"/>
    <property type="match status" value="1"/>
</dbReference>
<feature type="domain" description="Ketosynthase family 3 (KS3)" evidence="14">
    <location>
        <begin position="3"/>
        <end position="413"/>
    </location>
</feature>
<dbReference type="Proteomes" id="UP000196027">
    <property type="component" value="Chromosome"/>
</dbReference>
<dbReference type="SMART" id="SM00825">
    <property type="entry name" value="PKS_KS"/>
    <property type="match status" value="1"/>
</dbReference>
<dbReference type="GO" id="GO:0004315">
    <property type="term" value="F:3-oxoacyl-[acyl-carrier-protein] synthase activity"/>
    <property type="evidence" value="ECO:0007669"/>
    <property type="project" value="UniProtKB-UniRule"/>
</dbReference>
<evidence type="ECO:0000256" key="10">
    <source>
        <dbReference type="ARBA" id="ARBA00023315"/>
    </source>
</evidence>
<evidence type="ECO:0000256" key="9">
    <source>
        <dbReference type="ARBA" id="ARBA00023160"/>
    </source>
</evidence>
<dbReference type="InterPro" id="IPR014031">
    <property type="entry name" value="Ketoacyl_synth_C"/>
</dbReference>
<keyword evidence="10 11" id="KW-0012">Acyltransferase</keyword>
<dbReference type="CDD" id="cd00834">
    <property type="entry name" value="KAS_I_II"/>
    <property type="match status" value="1"/>
</dbReference>
<dbReference type="UniPathway" id="UPA00094"/>